<reference evidence="1" key="1">
    <citation type="journal article" date="2014" name="Front. Microbiol.">
        <title>High frequency of phylogenetically diverse reductive dehalogenase-homologous genes in deep subseafloor sedimentary metagenomes.</title>
        <authorList>
            <person name="Kawai M."/>
            <person name="Futagami T."/>
            <person name="Toyoda A."/>
            <person name="Takaki Y."/>
            <person name="Nishi S."/>
            <person name="Hori S."/>
            <person name="Arai W."/>
            <person name="Tsubouchi T."/>
            <person name="Morono Y."/>
            <person name="Uchiyama I."/>
            <person name="Ito T."/>
            <person name="Fujiyama A."/>
            <person name="Inagaki F."/>
            <person name="Takami H."/>
        </authorList>
    </citation>
    <scope>NUCLEOTIDE SEQUENCE</scope>
    <source>
        <strain evidence="1">Expedition CK06-06</strain>
    </source>
</reference>
<comment type="caution">
    <text evidence="1">The sequence shown here is derived from an EMBL/GenBank/DDBJ whole genome shotgun (WGS) entry which is preliminary data.</text>
</comment>
<organism evidence="1">
    <name type="scientific">marine sediment metagenome</name>
    <dbReference type="NCBI Taxonomy" id="412755"/>
    <lineage>
        <taxon>unclassified sequences</taxon>
        <taxon>metagenomes</taxon>
        <taxon>ecological metagenomes</taxon>
    </lineage>
</organism>
<feature type="non-terminal residue" evidence="1">
    <location>
        <position position="86"/>
    </location>
</feature>
<dbReference type="EMBL" id="BARS01010228">
    <property type="protein sequence ID" value="GAF91213.1"/>
    <property type="molecule type" value="Genomic_DNA"/>
</dbReference>
<gene>
    <name evidence="1" type="ORF">S01H1_19019</name>
</gene>
<accession>X0TCH1</accession>
<dbReference type="AlphaFoldDB" id="X0TCH1"/>
<protein>
    <submittedName>
        <fullName evidence="1">Uncharacterized protein</fullName>
    </submittedName>
</protein>
<sequence length="86" mass="9681">MIVTTQKPLDEIMDRISLYTDILVVGCDGCTQPPRGLKETETLSQLLELAGKQRNKSFNFKTITTAKQCDYYLVTSELKPQLNGVK</sequence>
<name>X0TCH1_9ZZZZ</name>
<evidence type="ECO:0000313" key="1">
    <source>
        <dbReference type="EMBL" id="GAF91213.1"/>
    </source>
</evidence>
<proteinExistence type="predicted"/>